<dbReference type="SUPFAM" id="SSF53254">
    <property type="entry name" value="Phosphoglycerate mutase-like"/>
    <property type="match status" value="1"/>
</dbReference>
<gene>
    <name evidence="1" type="ORF">METZ01_LOCUS10970</name>
</gene>
<dbReference type="CDD" id="cd07040">
    <property type="entry name" value="HP"/>
    <property type="match status" value="1"/>
</dbReference>
<name>A0A381NU06_9ZZZZ</name>
<dbReference type="InterPro" id="IPR013078">
    <property type="entry name" value="His_Pase_superF_clade-1"/>
</dbReference>
<evidence type="ECO:0000313" key="1">
    <source>
        <dbReference type="EMBL" id="SUZ58116.1"/>
    </source>
</evidence>
<dbReference type="Pfam" id="PF00300">
    <property type="entry name" value="His_Phos_1"/>
    <property type="match status" value="1"/>
</dbReference>
<dbReference type="Gene3D" id="3.40.50.1240">
    <property type="entry name" value="Phosphoglycerate mutase-like"/>
    <property type="match status" value="1"/>
</dbReference>
<accession>A0A381NU06</accession>
<sequence length="170" mass="18391">MLRLSFLWSIVLLVITPLGVIGQEEPVVVYLVRHSERAEDGTDDPPISEAGWARSRLLSKMLQDAGLTHIHSTDYKRTLSTGEPTAEATGLTIDLYDARDLVVAAALIAATPGRHLVLGHSNTTPGFVEALGGEAGTPIAEMEYDRLYIVTLFQGNVSSVLLRFGEKFSG</sequence>
<proteinExistence type="predicted"/>
<dbReference type="EMBL" id="UINC01000599">
    <property type="protein sequence ID" value="SUZ58116.1"/>
    <property type="molecule type" value="Genomic_DNA"/>
</dbReference>
<evidence type="ECO:0008006" key="2">
    <source>
        <dbReference type="Google" id="ProtNLM"/>
    </source>
</evidence>
<protein>
    <recommendedName>
        <fullName evidence="2">Histidine phosphatase family protein</fullName>
    </recommendedName>
</protein>
<organism evidence="1">
    <name type="scientific">marine metagenome</name>
    <dbReference type="NCBI Taxonomy" id="408172"/>
    <lineage>
        <taxon>unclassified sequences</taxon>
        <taxon>metagenomes</taxon>
        <taxon>ecological metagenomes</taxon>
    </lineage>
</organism>
<dbReference type="InterPro" id="IPR029033">
    <property type="entry name" value="His_PPase_superfam"/>
</dbReference>
<reference evidence="1" key="1">
    <citation type="submission" date="2018-05" db="EMBL/GenBank/DDBJ databases">
        <authorList>
            <person name="Lanie J.A."/>
            <person name="Ng W.-L."/>
            <person name="Kazmierczak K.M."/>
            <person name="Andrzejewski T.M."/>
            <person name="Davidsen T.M."/>
            <person name="Wayne K.J."/>
            <person name="Tettelin H."/>
            <person name="Glass J.I."/>
            <person name="Rusch D."/>
            <person name="Podicherti R."/>
            <person name="Tsui H.-C.T."/>
            <person name="Winkler M.E."/>
        </authorList>
    </citation>
    <scope>NUCLEOTIDE SEQUENCE</scope>
</reference>
<dbReference type="AlphaFoldDB" id="A0A381NU06"/>